<dbReference type="InterPro" id="IPR036890">
    <property type="entry name" value="HATPase_C_sf"/>
</dbReference>
<evidence type="ECO:0000256" key="6">
    <source>
        <dbReference type="ARBA" id="ARBA00022679"/>
    </source>
</evidence>
<dbReference type="PROSITE" id="PS50885">
    <property type="entry name" value="HAMP"/>
    <property type="match status" value="1"/>
</dbReference>
<dbReference type="CDD" id="cd06225">
    <property type="entry name" value="HAMP"/>
    <property type="match status" value="1"/>
</dbReference>
<dbReference type="Pfam" id="PF00672">
    <property type="entry name" value="HAMP"/>
    <property type="match status" value="1"/>
</dbReference>
<keyword evidence="7" id="KW-0547">Nucleotide-binding</keyword>
<dbReference type="RefSeq" id="WP_267218512.1">
    <property type="nucleotide sequence ID" value="NZ_JAPCWC010000001.1"/>
</dbReference>
<dbReference type="SUPFAM" id="SSF55874">
    <property type="entry name" value="ATPase domain of HSP90 chaperone/DNA topoisomerase II/histidine kinase"/>
    <property type="match status" value="1"/>
</dbReference>
<dbReference type="Gene3D" id="3.30.565.10">
    <property type="entry name" value="Histidine kinase-like ATPase, C-terminal domain"/>
    <property type="match status" value="1"/>
</dbReference>
<protein>
    <recommendedName>
        <fullName evidence="3">histidine kinase</fullName>
        <ecNumber evidence="3">2.7.13.3</ecNumber>
    </recommendedName>
</protein>
<evidence type="ECO:0000259" key="12">
    <source>
        <dbReference type="PROSITE" id="PS50885"/>
    </source>
</evidence>
<evidence type="ECO:0000313" key="13">
    <source>
        <dbReference type="EMBL" id="MFC0686708.1"/>
    </source>
</evidence>
<dbReference type="SMART" id="SM00304">
    <property type="entry name" value="HAMP"/>
    <property type="match status" value="1"/>
</dbReference>
<gene>
    <name evidence="13" type="ORF">ACFFF8_19165</name>
</gene>
<reference evidence="13 14" key="1">
    <citation type="submission" date="2024-09" db="EMBL/GenBank/DDBJ databases">
        <authorList>
            <person name="Sun Q."/>
            <person name="Mori K."/>
        </authorList>
    </citation>
    <scope>NUCLEOTIDE SEQUENCE [LARGE SCALE GENOMIC DNA]</scope>
    <source>
        <strain evidence="13 14">CICC 11035S</strain>
    </source>
</reference>
<evidence type="ECO:0000256" key="9">
    <source>
        <dbReference type="ARBA" id="ARBA00022840"/>
    </source>
</evidence>
<keyword evidence="14" id="KW-1185">Reference proteome</keyword>
<dbReference type="PANTHER" id="PTHR44936:SF10">
    <property type="entry name" value="SENSOR PROTEIN RSTB"/>
    <property type="match status" value="1"/>
</dbReference>
<dbReference type="InterPro" id="IPR003660">
    <property type="entry name" value="HAMP_dom"/>
</dbReference>
<dbReference type="InterPro" id="IPR036097">
    <property type="entry name" value="HisK_dim/P_sf"/>
</dbReference>
<dbReference type="Proteomes" id="UP001589858">
    <property type="component" value="Unassembled WGS sequence"/>
</dbReference>
<keyword evidence="5" id="KW-0597">Phosphoprotein</keyword>
<dbReference type="InterPro" id="IPR003661">
    <property type="entry name" value="HisK_dim/P_dom"/>
</dbReference>
<dbReference type="Pfam" id="PF02518">
    <property type="entry name" value="HATPase_c"/>
    <property type="match status" value="1"/>
</dbReference>
<evidence type="ECO:0000256" key="8">
    <source>
        <dbReference type="ARBA" id="ARBA00022777"/>
    </source>
</evidence>
<evidence type="ECO:0000256" key="3">
    <source>
        <dbReference type="ARBA" id="ARBA00012438"/>
    </source>
</evidence>
<comment type="catalytic activity">
    <reaction evidence="1">
        <text>ATP + protein L-histidine = ADP + protein N-phospho-L-histidine.</text>
        <dbReference type="EC" id="2.7.13.3"/>
    </reaction>
</comment>
<dbReference type="EMBL" id="JBHLTM010000075">
    <property type="protein sequence ID" value="MFC0686708.1"/>
    <property type="molecule type" value="Genomic_DNA"/>
</dbReference>
<evidence type="ECO:0000256" key="4">
    <source>
        <dbReference type="ARBA" id="ARBA00022475"/>
    </source>
</evidence>
<dbReference type="PROSITE" id="PS50109">
    <property type="entry name" value="HIS_KIN"/>
    <property type="match status" value="1"/>
</dbReference>
<evidence type="ECO:0000256" key="5">
    <source>
        <dbReference type="ARBA" id="ARBA00022553"/>
    </source>
</evidence>
<dbReference type="InterPro" id="IPR003594">
    <property type="entry name" value="HATPase_dom"/>
</dbReference>
<dbReference type="Gene3D" id="1.10.8.500">
    <property type="entry name" value="HAMP domain in histidine kinase"/>
    <property type="match status" value="1"/>
</dbReference>
<sequence length="442" mass="48964">MTRRRLFWKILLGFIFTFLLMTQAVWLLFALHDDRERELPPFLMSSQIGPAVLEAGTQAVRAGGRSRFDSMVADLPPDQRDHILLLDPGTARPSADDHENAVIDRQVSDPAGRAYVLRFRYHANQPPWRFNVPPELLVIGLLAGIIFSAFLAWYLVRPINHLRRGFQRLARGELTTRVSPQIGSRRDEVADLAHEFDSMAARLQQLVESRDRLLHDVSHELRSPLARLQLAIALTRQSPSRFDSSMDRIEHEVDRLEGLVGELLTLARAENDQHPGDEYFDISGIAESIVADARYEAEPRGIEISFGALALPPELAEDPPCVRGNAELIHRAVDNVVRNALRFTPRDGHIAVRAEYLPEARLFRISVIDEGPGVSAELAGAMFEPFVRGMPGGSNLGLGLAIASRAVAAHRGRIFATNRDTGGLVVTIELPAGELPAPVTAP</sequence>
<dbReference type="SMART" id="SM00387">
    <property type="entry name" value="HATPase_c"/>
    <property type="match status" value="1"/>
</dbReference>
<dbReference type="InterPro" id="IPR004358">
    <property type="entry name" value="Sig_transdc_His_kin-like_C"/>
</dbReference>
<comment type="subcellular location">
    <subcellularLocation>
        <location evidence="2">Cell membrane</location>
        <topology evidence="2">Multi-pass membrane protein</topology>
    </subcellularLocation>
</comment>
<dbReference type="InterPro" id="IPR050980">
    <property type="entry name" value="2C_sensor_his_kinase"/>
</dbReference>
<dbReference type="CDD" id="cd00075">
    <property type="entry name" value="HATPase"/>
    <property type="match status" value="1"/>
</dbReference>
<evidence type="ECO:0000259" key="11">
    <source>
        <dbReference type="PROSITE" id="PS50109"/>
    </source>
</evidence>
<evidence type="ECO:0000256" key="1">
    <source>
        <dbReference type="ARBA" id="ARBA00000085"/>
    </source>
</evidence>
<dbReference type="EC" id="2.7.13.3" evidence="3"/>
<dbReference type="PRINTS" id="PR00344">
    <property type="entry name" value="BCTRLSENSOR"/>
</dbReference>
<evidence type="ECO:0000256" key="2">
    <source>
        <dbReference type="ARBA" id="ARBA00004651"/>
    </source>
</evidence>
<feature type="domain" description="Histidine kinase" evidence="11">
    <location>
        <begin position="216"/>
        <end position="434"/>
    </location>
</feature>
<dbReference type="PANTHER" id="PTHR44936">
    <property type="entry name" value="SENSOR PROTEIN CREC"/>
    <property type="match status" value="1"/>
</dbReference>
<keyword evidence="10" id="KW-1133">Transmembrane helix</keyword>
<comment type="caution">
    <text evidence="13">The sequence shown here is derived from an EMBL/GenBank/DDBJ whole genome shotgun (WGS) entry which is preliminary data.</text>
</comment>
<keyword evidence="4" id="KW-1003">Cell membrane</keyword>
<dbReference type="SUPFAM" id="SSF158472">
    <property type="entry name" value="HAMP domain-like"/>
    <property type="match status" value="1"/>
</dbReference>
<keyword evidence="8 13" id="KW-0418">Kinase</keyword>
<keyword evidence="6" id="KW-0808">Transferase</keyword>
<dbReference type="Pfam" id="PF00512">
    <property type="entry name" value="HisKA"/>
    <property type="match status" value="1"/>
</dbReference>
<proteinExistence type="predicted"/>
<dbReference type="SMART" id="SM00388">
    <property type="entry name" value="HisKA"/>
    <property type="match status" value="1"/>
</dbReference>
<dbReference type="GO" id="GO:0016301">
    <property type="term" value="F:kinase activity"/>
    <property type="evidence" value="ECO:0007669"/>
    <property type="project" value="UniProtKB-KW"/>
</dbReference>
<evidence type="ECO:0000313" key="14">
    <source>
        <dbReference type="Proteomes" id="UP001589858"/>
    </source>
</evidence>
<dbReference type="SUPFAM" id="SSF47384">
    <property type="entry name" value="Homodimeric domain of signal transducing histidine kinase"/>
    <property type="match status" value="1"/>
</dbReference>
<dbReference type="InterPro" id="IPR005467">
    <property type="entry name" value="His_kinase_dom"/>
</dbReference>
<name>A0ABV6SF72_9SPHN</name>
<feature type="domain" description="HAMP" evidence="12">
    <location>
        <begin position="153"/>
        <end position="208"/>
    </location>
</feature>
<organism evidence="13 14">
    <name type="scientific">Novosphingobium clariflavum</name>
    <dbReference type="NCBI Taxonomy" id="2029884"/>
    <lineage>
        <taxon>Bacteria</taxon>
        <taxon>Pseudomonadati</taxon>
        <taxon>Pseudomonadota</taxon>
        <taxon>Alphaproteobacteria</taxon>
        <taxon>Sphingomonadales</taxon>
        <taxon>Sphingomonadaceae</taxon>
        <taxon>Novosphingobium</taxon>
    </lineage>
</organism>
<dbReference type="CDD" id="cd00082">
    <property type="entry name" value="HisKA"/>
    <property type="match status" value="1"/>
</dbReference>
<evidence type="ECO:0000256" key="10">
    <source>
        <dbReference type="SAM" id="Phobius"/>
    </source>
</evidence>
<keyword evidence="10" id="KW-0472">Membrane</keyword>
<feature type="transmembrane region" description="Helical" evidence="10">
    <location>
        <begin position="136"/>
        <end position="156"/>
    </location>
</feature>
<evidence type="ECO:0000256" key="7">
    <source>
        <dbReference type="ARBA" id="ARBA00022741"/>
    </source>
</evidence>
<dbReference type="Gene3D" id="1.10.287.130">
    <property type="match status" value="1"/>
</dbReference>
<accession>A0ABV6SF72</accession>
<keyword evidence="10" id="KW-0812">Transmembrane</keyword>
<keyword evidence="9" id="KW-0067">ATP-binding</keyword>